<dbReference type="EnsemblProtists" id="PYU1_T014792">
    <property type="protein sequence ID" value="PYU1_T014792"/>
    <property type="gene ID" value="PYU1_G014761"/>
</dbReference>
<dbReference type="Proteomes" id="UP000019132">
    <property type="component" value="Unassembled WGS sequence"/>
</dbReference>
<sequence>MKADIDLIDIEESSAIDQHLDAVMKAALKRKRHSVIVARSRMRQKASFAAMRTEETALCNQLNEILVGYDRRHRSFQADEREQHRALTDRPQQAYVEQVAIQQAIIRKNEKLHDRIADLTKFRRLIEIEQRREKDSMCTNMPHVSGKKNQTIELASSDGKARWVYFDGDEDPIYYEPLSEQSCTVSMQLVYQRMLDLYQDFSHGRIAVHETQCLGWRVQRPLYVSTEQEKRLLRFQFTKTIRCIDDTMEDIVHRTWVAFHNPTLYAKIYSTVVVARVVQRVNESMSVLIQNAPSPDGATNIRYFNMLAKMTGRNARNERVVALVKTIVNPAQAPKTVDSLKHHVIQQPQDIEWMKHGFSFLLFTEAHFDAVTGERVLQLHYGTHFECVSEVHARYLMIEVLGLASRWERMVLPSYHLTF</sequence>
<dbReference type="VEuPathDB" id="FungiDB:PYU1_G014761"/>
<dbReference type="eggNOG" id="ENOG502SHQR">
    <property type="taxonomic scope" value="Eukaryota"/>
</dbReference>
<evidence type="ECO:0000313" key="2">
    <source>
        <dbReference type="Proteomes" id="UP000019132"/>
    </source>
</evidence>
<dbReference type="HOGENOM" id="CLU_047340_2_0_1"/>
<dbReference type="InParanoid" id="K3XC43"/>
<keyword evidence="2" id="KW-1185">Reference proteome</keyword>
<dbReference type="AlphaFoldDB" id="K3XC43"/>
<reference evidence="2" key="2">
    <citation type="submission" date="2010-04" db="EMBL/GenBank/DDBJ databases">
        <authorList>
            <person name="Buell R."/>
            <person name="Hamilton J."/>
            <person name="Hostetler J."/>
        </authorList>
    </citation>
    <scope>NUCLEOTIDE SEQUENCE [LARGE SCALE GENOMIC DNA]</scope>
    <source>
        <strain evidence="2">DAOM:BR144</strain>
    </source>
</reference>
<organism evidence="1 2">
    <name type="scientific">Globisporangium ultimum (strain ATCC 200006 / CBS 805.95 / DAOM BR144)</name>
    <name type="common">Pythium ultimum</name>
    <dbReference type="NCBI Taxonomy" id="431595"/>
    <lineage>
        <taxon>Eukaryota</taxon>
        <taxon>Sar</taxon>
        <taxon>Stramenopiles</taxon>
        <taxon>Oomycota</taxon>
        <taxon>Peronosporomycetes</taxon>
        <taxon>Pythiales</taxon>
        <taxon>Pythiaceae</taxon>
        <taxon>Globisporangium</taxon>
    </lineage>
</organism>
<protein>
    <submittedName>
        <fullName evidence="1">Uncharacterized protein</fullName>
    </submittedName>
</protein>
<reference evidence="2" key="1">
    <citation type="journal article" date="2010" name="Genome Biol.">
        <title>Genome sequence of the necrotrophic plant pathogen Pythium ultimum reveals original pathogenicity mechanisms and effector repertoire.</title>
        <authorList>
            <person name="Levesque C.A."/>
            <person name="Brouwer H."/>
            <person name="Cano L."/>
            <person name="Hamilton J.P."/>
            <person name="Holt C."/>
            <person name="Huitema E."/>
            <person name="Raffaele S."/>
            <person name="Robideau G.P."/>
            <person name="Thines M."/>
            <person name="Win J."/>
            <person name="Zerillo M.M."/>
            <person name="Beakes G.W."/>
            <person name="Boore J.L."/>
            <person name="Busam D."/>
            <person name="Dumas B."/>
            <person name="Ferriera S."/>
            <person name="Fuerstenberg S.I."/>
            <person name="Gachon C.M."/>
            <person name="Gaulin E."/>
            <person name="Govers F."/>
            <person name="Grenville-Briggs L."/>
            <person name="Horner N."/>
            <person name="Hostetler J."/>
            <person name="Jiang R.H."/>
            <person name="Johnson J."/>
            <person name="Krajaejun T."/>
            <person name="Lin H."/>
            <person name="Meijer H.J."/>
            <person name="Moore B."/>
            <person name="Morris P."/>
            <person name="Phuntmart V."/>
            <person name="Puiu D."/>
            <person name="Shetty J."/>
            <person name="Stajich J.E."/>
            <person name="Tripathy S."/>
            <person name="Wawra S."/>
            <person name="van West P."/>
            <person name="Whitty B.R."/>
            <person name="Coutinho P.M."/>
            <person name="Henrissat B."/>
            <person name="Martin F."/>
            <person name="Thomas P.D."/>
            <person name="Tyler B.M."/>
            <person name="De Vries R.P."/>
            <person name="Kamoun S."/>
            <person name="Yandell M."/>
            <person name="Tisserat N."/>
            <person name="Buell C.R."/>
        </authorList>
    </citation>
    <scope>NUCLEOTIDE SEQUENCE</scope>
    <source>
        <strain evidence="2">DAOM:BR144</strain>
    </source>
</reference>
<dbReference type="EMBL" id="GL376579">
    <property type="status" value="NOT_ANNOTATED_CDS"/>
    <property type="molecule type" value="Genomic_DNA"/>
</dbReference>
<dbReference type="OMA" id="WRVMRPL"/>
<accession>K3XC43</accession>
<name>K3XC43_GLOUD</name>
<reference evidence="1" key="3">
    <citation type="submission" date="2015-02" db="UniProtKB">
        <authorList>
            <consortium name="EnsemblProtists"/>
        </authorList>
    </citation>
    <scope>IDENTIFICATION</scope>
    <source>
        <strain evidence="1">DAOM BR144</strain>
    </source>
</reference>
<evidence type="ECO:0000313" key="1">
    <source>
        <dbReference type="EnsemblProtists" id="PYU1_T014792"/>
    </source>
</evidence>
<proteinExistence type="predicted"/>